<evidence type="ECO:0000313" key="10">
    <source>
        <dbReference type="EMBL" id="SEF43539.1"/>
    </source>
</evidence>
<feature type="binding site" description="covalent" evidence="6">
    <location>
        <position position="629"/>
    </location>
    <ligand>
        <name>heme c</name>
        <dbReference type="ChEBI" id="CHEBI:61717"/>
    </ligand>
</feature>
<dbReference type="STRING" id="1120964.GCA_001313265_00283"/>
<dbReference type="Gene3D" id="2.60.120.260">
    <property type="entry name" value="Galactose-binding domain-like"/>
    <property type="match status" value="1"/>
</dbReference>
<dbReference type="InterPro" id="IPR035986">
    <property type="entry name" value="PKD_dom_sf"/>
</dbReference>
<keyword evidence="1" id="KW-0813">Transport</keyword>
<dbReference type="PANTHER" id="PTHR19328:SF75">
    <property type="entry name" value="ALDOSE SUGAR DEHYDROGENASE YLII"/>
    <property type="match status" value="1"/>
</dbReference>
<dbReference type="Pfam" id="PF18911">
    <property type="entry name" value="PKD_4"/>
    <property type="match status" value="1"/>
</dbReference>
<dbReference type="SMART" id="SM00089">
    <property type="entry name" value="PKD"/>
    <property type="match status" value="1"/>
</dbReference>
<feature type="region of interest" description="Disordered" evidence="7">
    <location>
        <begin position="178"/>
        <end position="202"/>
    </location>
</feature>
<dbReference type="Gene3D" id="2.120.10.30">
    <property type="entry name" value="TolB, C-terminal domain"/>
    <property type="match status" value="1"/>
</dbReference>
<dbReference type="AlphaFoldDB" id="A0A1H5RYY3"/>
<dbReference type="InterPro" id="IPR000601">
    <property type="entry name" value="PKD_dom"/>
</dbReference>
<comment type="PTM">
    <text evidence="6">Binds 1 heme c group covalently per subunit.</text>
</comment>
<evidence type="ECO:0000256" key="2">
    <source>
        <dbReference type="ARBA" id="ARBA00022617"/>
    </source>
</evidence>
<protein>
    <submittedName>
        <fullName evidence="10">Cytochrome c</fullName>
    </submittedName>
</protein>
<dbReference type="SUPFAM" id="SSF46626">
    <property type="entry name" value="Cytochrome c"/>
    <property type="match status" value="1"/>
</dbReference>
<dbReference type="PANTHER" id="PTHR19328">
    <property type="entry name" value="HEDGEHOG-INTERACTING PROTEIN"/>
    <property type="match status" value="1"/>
</dbReference>
<dbReference type="GO" id="GO:0030246">
    <property type="term" value="F:carbohydrate binding"/>
    <property type="evidence" value="ECO:0007669"/>
    <property type="project" value="InterPro"/>
</dbReference>
<evidence type="ECO:0000256" key="3">
    <source>
        <dbReference type="ARBA" id="ARBA00022723"/>
    </source>
</evidence>
<dbReference type="InterPro" id="IPR002324">
    <property type="entry name" value="Cyt_c_ID"/>
</dbReference>
<dbReference type="Pfam" id="PF00034">
    <property type="entry name" value="Cytochrom_C"/>
    <property type="match status" value="1"/>
</dbReference>
<evidence type="ECO:0000256" key="7">
    <source>
        <dbReference type="SAM" id="MobiDB-lite"/>
    </source>
</evidence>
<dbReference type="SUPFAM" id="SSF50952">
    <property type="entry name" value="Soluble quinoprotein glucose dehydrogenase"/>
    <property type="match status" value="1"/>
</dbReference>
<organism evidence="10 11">
    <name type="scientific">Algoriphagus boritolerans DSM 17298 = JCM 18970</name>
    <dbReference type="NCBI Taxonomy" id="1120964"/>
    <lineage>
        <taxon>Bacteria</taxon>
        <taxon>Pseudomonadati</taxon>
        <taxon>Bacteroidota</taxon>
        <taxon>Cytophagia</taxon>
        <taxon>Cytophagales</taxon>
        <taxon>Cyclobacteriaceae</taxon>
        <taxon>Algoriphagus</taxon>
    </lineage>
</organism>
<feature type="binding site" description="covalent" evidence="6">
    <location>
        <position position="633"/>
    </location>
    <ligand>
        <name>heme c</name>
        <dbReference type="ChEBI" id="CHEBI:61717"/>
    </ligand>
</feature>
<evidence type="ECO:0000256" key="1">
    <source>
        <dbReference type="ARBA" id="ARBA00022448"/>
    </source>
</evidence>
<gene>
    <name evidence="10" type="ORF">SAMN03080598_00194</name>
</gene>
<accession>A0A1H5RYY3</accession>
<dbReference type="InterPro" id="IPR012938">
    <property type="entry name" value="Glc/Sorbosone_DH"/>
</dbReference>
<dbReference type="InterPro" id="IPR011042">
    <property type="entry name" value="6-blade_b-propeller_TolB-like"/>
</dbReference>
<sequence length="886" mass="98713">MIKKIGALGLLGLILWSCAKKDEDPFATIRPEESRFTKITLVEKLNEPMELEVLDNFDVLFIERAGKIRRYVSETGVVEEVGFLDVYEQAEDGLLGLAKDPKFTENQWIYLYYSPAGELEINLLSRFTLVDGLLDKSTEKILLEVPVFRGCCHSGGSLEFDSKGNLFLSLGDDSTPFESDSYNPIDERSGRPANVDAQKTAGNSNDLRGSIIRITPQPDGTYTIPEGNLFPVGTLNTRPEIYVKGNRNPFRIGVDQRNGNLFWGEVGPDASIDSMRRGPKGHDEFNLATKPGYFGWPYFVGNNKPYWKYDFEKQQSLYEFDPAAPKNTSPNNSGMKILPPATPALIWYPYDESEEFPMLGTGGRNAMAGPVYYREDYDASEVRFPGYFDGKAIFYDWMRNWIFTVSLTEDFQYDTMERFMPSTVFDKPVDIQFAKDGSLYVLEYGTFWSAHNDDSGIYRIEFASGNRKPNVKASADKLVGAVPLVVNFSSEGTLDFDPGDQLSFEWDFGNGKKATEPNLVFEFEKPGVYPVKLTVKDQDGASSEAVLEVKVGNEVPSVAIDWEGNKSFYFGPESVAYQVNVSDLEDGEIDSSGVNFNIDYLEGGYDLIQIGHQQEQIHPGESYIIQAGCKACHAVEKESVGPNYTAVSQKYLNQADAKTYLTGKIINGGGGVWGERVMPGHPQLEAEQVDKMVAFILGIANPQAGRGTLPLSGNFKLDKTQNPEGYYLIQAGYEDKGANGIPPQKALEQLTLRNSLVRAASADQLQDVAKANGPQFQFVKFTAKEAWIKFEKLDLTDISSLELALNPGNTKGKLQLRLGSPEGEVVGETPLLSKEDRPKGSDGQYFPVKVKLTAKQDFQDLYIVFLPEEDVSIWNTFNLNTIQFVR</sequence>
<dbReference type="InterPro" id="IPR009056">
    <property type="entry name" value="Cyt_c-like_dom"/>
</dbReference>
<keyword evidence="2 6" id="KW-0349">Heme</keyword>
<dbReference type="RefSeq" id="WP_103922927.1">
    <property type="nucleotide sequence ID" value="NZ_FNVR01000001.1"/>
</dbReference>
<keyword evidence="4" id="KW-0249">Electron transport</keyword>
<dbReference type="CDD" id="cd04084">
    <property type="entry name" value="CBM6_xylanase-like"/>
    <property type="match status" value="1"/>
</dbReference>
<keyword evidence="3 6" id="KW-0479">Metal-binding</keyword>
<dbReference type="InterPro" id="IPR005084">
    <property type="entry name" value="CBM6"/>
</dbReference>
<dbReference type="Pfam" id="PF07995">
    <property type="entry name" value="GSDH"/>
    <property type="match status" value="1"/>
</dbReference>
<feature type="binding site" description="covalent" evidence="6">
    <location>
        <position position="678"/>
    </location>
    <ligand>
        <name>heme c</name>
        <dbReference type="ChEBI" id="CHEBI:61717"/>
    </ligand>
</feature>
<feature type="domain" description="PKD" evidence="8">
    <location>
        <begin position="499"/>
        <end position="551"/>
    </location>
</feature>
<proteinExistence type="predicted"/>
<keyword evidence="11" id="KW-1185">Reference proteome</keyword>
<dbReference type="OrthoDB" id="9816308at2"/>
<name>A0A1H5RYY3_9BACT</name>
<dbReference type="PROSITE" id="PS51007">
    <property type="entry name" value="CYTC"/>
    <property type="match status" value="1"/>
</dbReference>
<dbReference type="InterPro" id="IPR013783">
    <property type="entry name" value="Ig-like_fold"/>
</dbReference>
<keyword evidence="5 6" id="KW-0408">Iron</keyword>
<dbReference type="InterPro" id="IPR011041">
    <property type="entry name" value="Quinoprot_gluc/sorb_DH_b-prop"/>
</dbReference>
<dbReference type="EMBL" id="FNVR01000001">
    <property type="protein sequence ID" value="SEF43539.1"/>
    <property type="molecule type" value="Genomic_DNA"/>
</dbReference>
<dbReference type="GO" id="GO:0020037">
    <property type="term" value="F:heme binding"/>
    <property type="evidence" value="ECO:0007669"/>
    <property type="project" value="InterPro"/>
</dbReference>
<feature type="domain" description="Cytochrome c" evidence="9">
    <location>
        <begin position="615"/>
        <end position="700"/>
    </location>
</feature>
<dbReference type="Gene3D" id="2.60.40.10">
    <property type="entry name" value="Immunoglobulins"/>
    <property type="match status" value="1"/>
</dbReference>
<dbReference type="CDD" id="cd00146">
    <property type="entry name" value="PKD"/>
    <property type="match status" value="1"/>
</dbReference>
<dbReference type="SUPFAM" id="SSF49299">
    <property type="entry name" value="PKD domain"/>
    <property type="match status" value="1"/>
</dbReference>
<evidence type="ECO:0000259" key="9">
    <source>
        <dbReference type="PROSITE" id="PS51007"/>
    </source>
</evidence>
<dbReference type="Proteomes" id="UP000236736">
    <property type="component" value="Unassembled WGS sequence"/>
</dbReference>
<dbReference type="PRINTS" id="PR00606">
    <property type="entry name" value="CYTCHROMECID"/>
</dbReference>
<dbReference type="Gene3D" id="1.10.760.10">
    <property type="entry name" value="Cytochrome c-like domain"/>
    <property type="match status" value="1"/>
</dbReference>
<dbReference type="PROSITE" id="PS50093">
    <property type="entry name" value="PKD"/>
    <property type="match status" value="1"/>
</dbReference>
<dbReference type="InterPro" id="IPR022409">
    <property type="entry name" value="PKD/Chitinase_dom"/>
</dbReference>
<reference evidence="11" key="1">
    <citation type="submission" date="2016-10" db="EMBL/GenBank/DDBJ databases">
        <authorList>
            <person name="Varghese N."/>
            <person name="Submissions S."/>
        </authorList>
    </citation>
    <scope>NUCLEOTIDE SEQUENCE [LARGE SCALE GENOMIC DNA]</scope>
    <source>
        <strain evidence="11">DSM 17298</strain>
    </source>
</reference>
<dbReference type="Pfam" id="PF03422">
    <property type="entry name" value="CBM_6"/>
    <property type="match status" value="1"/>
</dbReference>
<evidence type="ECO:0000259" key="8">
    <source>
        <dbReference type="PROSITE" id="PS50093"/>
    </source>
</evidence>
<dbReference type="GO" id="GO:0005506">
    <property type="term" value="F:iron ion binding"/>
    <property type="evidence" value="ECO:0007669"/>
    <property type="project" value="InterPro"/>
</dbReference>
<evidence type="ECO:0000256" key="6">
    <source>
        <dbReference type="PIRSR" id="PIRSR602324-1"/>
    </source>
</evidence>
<dbReference type="GO" id="GO:0009055">
    <property type="term" value="F:electron transfer activity"/>
    <property type="evidence" value="ECO:0007669"/>
    <property type="project" value="InterPro"/>
</dbReference>
<dbReference type="InterPro" id="IPR036909">
    <property type="entry name" value="Cyt_c-like_dom_sf"/>
</dbReference>
<evidence type="ECO:0000256" key="5">
    <source>
        <dbReference type="ARBA" id="ARBA00023004"/>
    </source>
</evidence>
<evidence type="ECO:0000256" key="4">
    <source>
        <dbReference type="ARBA" id="ARBA00022982"/>
    </source>
</evidence>
<evidence type="ECO:0000313" key="11">
    <source>
        <dbReference type="Proteomes" id="UP000236736"/>
    </source>
</evidence>